<organism evidence="1 2">
    <name type="scientific">Streptoalloteichus hindustanus</name>
    <dbReference type="NCBI Taxonomy" id="2017"/>
    <lineage>
        <taxon>Bacteria</taxon>
        <taxon>Bacillati</taxon>
        <taxon>Actinomycetota</taxon>
        <taxon>Actinomycetes</taxon>
        <taxon>Pseudonocardiales</taxon>
        <taxon>Pseudonocardiaceae</taxon>
        <taxon>Streptoalloteichus</taxon>
    </lineage>
</organism>
<dbReference type="Proteomes" id="UP000184501">
    <property type="component" value="Unassembled WGS sequence"/>
</dbReference>
<accession>A0A1M4ZH12</accession>
<dbReference type="EMBL" id="FQVN01000002">
    <property type="protein sequence ID" value="SHF17265.1"/>
    <property type="molecule type" value="Genomic_DNA"/>
</dbReference>
<dbReference type="STRING" id="2017.SAMN05444320_102734"/>
<evidence type="ECO:0000313" key="2">
    <source>
        <dbReference type="Proteomes" id="UP000184501"/>
    </source>
</evidence>
<keyword evidence="2" id="KW-1185">Reference proteome</keyword>
<gene>
    <name evidence="1" type="ORF">SAMN05444320_102734</name>
</gene>
<dbReference type="AlphaFoldDB" id="A0A1M4ZH12"/>
<name>A0A1M4ZH12_STRHI</name>
<proteinExistence type="predicted"/>
<protein>
    <submittedName>
        <fullName evidence="1">Uncharacterized protein</fullName>
    </submittedName>
</protein>
<sequence>MDELFEEVVPREPDVVPGSITACYIAADEE</sequence>
<reference evidence="1 2" key="1">
    <citation type="submission" date="2016-11" db="EMBL/GenBank/DDBJ databases">
        <authorList>
            <person name="Jaros S."/>
            <person name="Januszkiewicz K."/>
            <person name="Wedrychowicz H."/>
        </authorList>
    </citation>
    <scope>NUCLEOTIDE SEQUENCE [LARGE SCALE GENOMIC DNA]</scope>
    <source>
        <strain evidence="1 2">DSM 44523</strain>
    </source>
</reference>
<evidence type="ECO:0000313" key="1">
    <source>
        <dbReference type="EMBL" id="SHF17265.1"/>
    </source>
</evidence>